<proteinExistence type="inferred from homology"/>
<comment type="subcellular location">
    <subcellularLocation>
        <location evidence="1 11">Cytoplasm</location>
    </subcellularLocation>
</comment>
<evidence type="ECO:0000256" key="2">
    <source>
        <dbReference type="ARBA" id="ARBA00005594"/>
    </source>
</evidence>
<keyword evidence="9 11" id="KW-0030">Aminoacyl-tRNA synthetase</keyword>
<dbReference type="InterPro" id="IPR008909">
    <property type="entry name" value="DALR_anticod-bd"/>
</dbReference>
<evidence type="ECO:0000259" key="12">
    <source>
        <dbReference type="SMART" id="SM00836"/>
    </source>
</evidence>
<dbReference type="Gene3D" id="3.30.1360.70">
    <property type="entry name" value="Arginyl tRNA synthetase N-terminal domain"/>
    <property type="match status" value="1"/>
</dbReference>
<evidence type="ECO:0000256" key="7">
    <source>
        <dbReference type="ARBA" id="ARBA00022840"/>
    </source>
</evidence>
<evidence type="ECO:0000313" key="14">
    <source>
        <dbReference type="EMBL" id="MBI3540336.1"/>
    </source>
</evidence>
<reference evidence="14" key="1">
    <citation type="submission" date="2020-07" db="EMBL/GenBank/DDBJ databases">
        <title>Huge and variable diversity of episymbiotic CPR bacteria and DPANN archaea in groundwater ecosystems.</title>
        <authorList>
            <person name="He C.Y."/>
            <person name="Keren R."/>
            <person name="Whittaker M."/>
            <person name="Farag I.F."/>
            <person name="Doudna J."/>
            <person name="Cate J.H.D."/>
            <person name="Banfield J.F."/>
        </authorList>
    </citation>
    <scope>NUCLEOTIDE SEQUENCE</scope>
    <source>
        <strain evidence="14">NC_groundwater_928_Pr1_S-0.2um_72_17</strain>
    </source>
</reference>
<dbReference type="Gene3D" id="1.10.730.10">
    <property type="entry name" value="Isoleucyl-tRNA Synthetase, Domain 1"/>
    <property type="match status" value="1"/>
</dbReference>
<dbReference type="InterPro" id="IPR036695">
    <property type="entry name" value="Arg-tRNA-synth_N_sf"/>
</dbReference>
<dbReference type="InterPro" id="IPR005148">
    <property type="entry name" value="Arg-tRNA-synth_N"/>
</dbReference>
<dbReference type="Pfam" id="PF05746">
    <property type="entry name" value="DALR_1"/>
    <property type="match status" value="1"/>
</dbReference>
<feature type="short sequence motif" description="'HIGH' region" evidence="11">
    <location>
        <begin position="127"/>
        <end position="137"/>
    </location>
</feature>
<dbReference type="HAMAP" id="MF_00123">
    <property type="entry name" value="Arg_tRNA_synth"/>
    <property type="match status" value="1"/>
</dbReference>
<evidence type="ECO:0000313" key="15">
    <source>
        <dbReference type="Proteomes" id="UP000807850"/>
    </source>
</evidence>
<dbReference type="SMART" id="SM00836">
    <property type="entry name" value="DALR_1"/>
    <property type="match status" value="1"/>
</dbReference>
<dbReference type="GO" id="GO:0006420">
    <property type="term" value="P:arginyl-tRNA aminoacylation"/>
    <property type="evidence" value="ECO:0007669"/>
    <property type="project" value="UniProtKB-UniRule"/>
</dbReference>
<dbReference type="InterPro" id="IPR001278">
    <property type="entry name" value="Arg-tRNA-ligase"/>
</dbReference>
<dbReference type="InterPro" id="IPR014729">
    <property type="entry name" value="Rossmann-like_a/b/a_fold"/>
</dbReference>
<evidence type="ECO:0000256" key="6">
    <source>
        <dbReference type="ARBA" id="ARBA00022741"/>
    </source>
</evidence>
<name>A0A9D6QKL8_UNCEI</name>
<evidence type="ECO:0000256" key="1">
    <source>
        <dbReference type="ARBA" id="ARBA00004496"/>
    </source>
</evidence>
<keyword evidence="7 11" id="KW-0067">ATP-binding</keyword>
<accession>A0A9D6QKL8</accession>
<feature type="domain" description="DALR anticodon binding" evidence="12">
    <location>
        <begin position="446"/>
        <end position="565"/>
    </location>
</feature>
<dbReference type="GO" id="GO:0004814">
    <property type="term" value="F:arginine-tRNA ligase activity"/>
    <property type="evidence" value="ECO:0007669"/>
    <property type="project" value="UniProtKB-UniRule"/>
</dbReference>
<dbReference type="NCBIfam" id="TIGR00456">
    <property type="entry name" value="argS"/>
    <property type="match status" value="1"/>
</dbReference>
<comment type="subunit">
    <text evidence="3 11">Monomer.</text>
</comment>
<keyword evidence="5 11" id="KW-0436">Ligase</keyword>
<dbReference type="GO" id="GO:0005737">
    <property type="term" value="C:cytoplasm"/>
    <property type="evidence" value="ECO:0007669"/>
    <property type="project" value="UniProtKB-SubCell"/>
</dbReference>
<dbReference type="FunFam" id="3.40.50.620:FF:000062">
    <property type="entry name" value="Arginine--tRNA ligase"/>
    <property type="match status" value="1"/>
</dbReference>
<dbReference type="SUPFAM" id="SSF55190">
    <property type="entry name" value="Arginyl-tRNA synthetase (ArgRS), N-terminal 'additional' domain"/>
    <property type="match status" value="1"/>
</dbReference>
<evidence type="ECO:0000256" key="8">
    <source>
        <dbReference type="ARBA" id="ARBA00022917"/>
    </source>
</evidence>
<dbReference type="SUPFAM" id="SSF52374">
    <property type="entry name" value="Nucleotidylyl transferase"/>
    <property type="match status" value="1"/>
</dbReference>
<dbReference type="CDD" id="cd00671">
    <property type="entry name" value="ArgRS_core"/>
    <property type="match status" value="1"/>
</dbReference>
<dbReference type="EC" id="6.1.1.19" evidence="11"/>
<keyword evidence="6 11" id="KW-0547">Nucleotide-binding</keyword>
<dbReference type="PRINTS" id="PR01038">
    <property type="entry name" value="TRNASYNTHARG"/>
</dbReference>
<evidence type="ECO:0000256" key="9">
    <source>
        <dbReference type="ARBA" id="ARBA00023146"/>
    </source>
</evidence>
<dbReference type="Gene3D" id="3.40.50.620">
    <property type="entry name" value="HUPs"/>
    <property type="match status" value="1"/>
</dbReference>
<dbReference type="Proteomes" id="UP000807850">
    <property type="component" value="Unassembled WGS sequence"/>
</dbReference>
<dbReference type="InterPro" id="IPR035684">
    <property type="entry name" value="ArgRS_core"/>
</dbReference>
<feature type="domain" description="Arginyl tRNA synthetase N-terminal" evidence="13">
    <location>
        <begin position="4"/>
        <end position="90"/>
    </location>
</feature>
<evidence type="ECO:0000256" key="10">
    <source>
        <dbReference type="ARBA" id="ARBA00049339"/>
    </source>
</evidence>
<comment type="catalytic activity">
    <reaction evidence="10 11">
        <text>tRNA(Arg) + L-arginine + ATP = L-arginyl-tRNA(Arg) + AMP + diphosphate</text>
        <dbReference type="Rhea" id="RHEA:20301"/>
        <dbReference type="Rhea" id="RHEA-COMP:9658"/>
        <dbReference type="Rhea" id="RHEA-COMP:9673"/>
        <dbReference type="ChEBI" id="CHEBI:30616"/>
        <dbReference type="ChEBI" id="CHEBI:32682"/>
        <dbReference type="ChEBI" id="CHEBI:33019"/>
        <dbReference type="ChEBI" id="CHEBI:78442"/>
        <dbReference type="ChEBI" id="CHEBI:78513"/>
        <dbReference type="ChEBI" id="CHEBI:456215"/>
        <dbReference type="EC" id="6.1.1.19"/>
    </reaction>
</comment>
<gene>
    <name evidence="11" type="primary">argS</name>
    <name evidence="14" type="ORF">HY076_08705</name>
</gene>
<dbReference type="EMBL" id="JACQAY010000290">
    <property type="protein sequence ID" value="MBI3540336.1"/>
    <property type="molecule type" value="Genomic_DNA"/>
</dbReference>
<keyword evidence="8 11" id="KW-0648">Protein biosynthesis</keyword>
<comment type="caution">
    <text evidence="14">The sequence shown here is derived from an EMBL/GenBank/DDBJ whole genome shotgun (WGS) entry which is preliminary data.</text>
</comment>
<dbReference type="SUPFAM" id="SSF47323">
    <property type="entry name" value="Anticodon-binding domain of a subclass of class I aminoacyl-tRNA synthetases"/>
    <property type="match status" value="1"/>
</dbReference>
<evidence type="ECO:0000259" key="13">
    <source>
        <dbReference type="SMART" id="SM01016"/>
    </source>
</evidence>
<dbReference type="AlphaFoldDB" id="A0A9D6QKL8"/>
<dbReference type="PANTHER" id="PTHR11956:SF5">
    <property type="entry name" value="ARGININE--TRNA LIGASE, CYTOPLASMIC"/>
    <property type="match status" value="1"/>
</dbReference>
<organism evidence="14 15">
    <name type="scientific">Eiseniibacteriota bacterium</name>
    <dbReference type="NCBI Taxonomy" id="2212470"/>
    <lineage>
        <taxon>Bacteria</taxon>
        <taxon>Candidatus Eiseniibacteriota</taxon>
    </lineage>
</organism>
<dbReference type="PANTHER" id="PTHR11956">
    <property type="entry name" value="ARGINYL-TRNA SYNTHETASE"/>
    <property type="match status" value="1"/>
</dbReference>
<dbReference type="GO" id="GO:0005524">
    <property type="term" value="F:ATP binding"/>
    <property type="evidence" value="ECO:0007669"/>
    <property type="project" value="UniProtKB-UniRule"/>
</dbReference>
<protein>
    <recommendedName>
        <fullName evidence="11">Arginine--tRNA ligase</fullName>
        <ecNumber evidence="11">6.1.1.19</ecNumber>
    </recommendedName>
    <alternativeName>
        <fullName evidence="11">Arginyl-tRNA synthetase</fullName>
        <shortName evidence="11">ArgRS</shortName>
    </alternativeName>
</protein>
<keyword evidence="4 11" id="KW-0963">Cytoplasm</keyword>
<evidence type="ECO:0000256" key="5">
    <source>
        <dbReference type="ARBA" id="ARBA00022598"/>
    </source>
</evidence>
<evidence type="ECO:0000256" key="3">
    <source>
        <dbReference type="ARBA" id="ARBA00011245"/>
    </source>
</evidence>
<comment type="similarity">
    <text evidence="2 11">Belongs to the class-I aminoacyl-tRNA synthetase family.</text>
</comment>
<dbReference type="FunFam" id="1.10.730.10:FF:000008">
    <property type="entry name" value="Arginine--tRNA ligase"/>
    <property type="match status" value="1"/>
</dbReference>
<sequence length="573" mass="62354">MVWPTLTRGLAEALRAAGIDVADRVERIELQIPREPDHGDWTTNVALTLAREAKRPPRAIAEAVAKAFPLAGGPFAAVEVAGPGFLNFRYGDAFLAALPARIASDGTTFGRSEFGRGTACLVEYVSANPTGPLNVVNARAAAVGSTLVRLLEAIGHRDEGEFYVNDAGRQVDLLGASLAARFAERAGIARAFPEDGYQGAYLRDLAAALPEAEARAALARPDGTAWFRDAALERVIEWQRRDLEAYGVTFARWFRESSLHASGAVDETLRALEARDVVYRAARPEVGGDEDEPEAAQGEATWLRTSRFGDEKDRVLVRANGVPTYLLPDIAYHRDKRARGFRHGIDIWGPDHHGHITRMQAALAALGAEPDFLEILIAQQVNLLSGGQPVKMSKRAGEFITLRDLMDDVGADCAKFFFLMRSTSAHLDFDLDLAKRQNDENPAFYVQYAHARIASVLRYAAERGLAASGEATPSAELEIPEARALIRKLATFPELVRGAAVMREPHRVPTYLVETAAAFHRFYHACRVVTDDAARSRARLAIAAAARQVIANGLALMGVSAPERMERAAEAAT</sequence>
<dbReference type="SMART" id="SM01016">
    <property type="entry name" value="Arg_tRNA_synt_N"/>
    <property type="match status" value="1"/>
</dbReference>
<evidence type="ECO:0000256" key="11">
    <source>
        <dbReference type="HAMAP-Rule" id="MF_00123"/>
    </source>
</evidence>
<dbReference type="Pfam" id="PF03485">
    <property type="entry name" value="Arg_tRNA_synt_N"/>
    <property type="match status" value="1"/>
</dbReference>
<dbReference type="InterPro" id="IPR009080">
    <property type="entry name" value="tRNAsynth_Ia_anticodon-bd"/>
</dbReference>
<evidence type="ECO:0000256" key="4">
    <source>
        <dbReference type="ARBA" id="ARBA00022490"/>
    </source>
</evidence>